<dbReference type="GO" id="GO:0006364">
    <property type="term" value="P:rRNA processing"/>
    <property type="evidence" value="ECO:0007669"/>
    <property type="project" value="TreeGrafter"/>
</dbReference>
<evidence type="ECO:0000256" key="1">
    <source>
        <dbReference type="ARBA" id="ARBA00022884"/>
    </source>
</evidence>
<dbReference type="PANTHER" id="PTHR11207">
    <property type="entry name" value="RIBONUCLEASE III"/>
    <property type="match status" value="1"/>
</dbReference>
<dbReference type="Pfam" id="PF00636">
    <property type="entry name" value="Ribonuclease_3"/>
    <property type="match status" value="1"/>
</dbReference>
<evidence type="ECO:0000313" key="5">
    <source>
        <dbReference type="Proteomes" id="UP000235672"/>
    </source>
</evidence>
<dbReference type="InterPro" id="IPR000999">
    <property type="entry name" value="RNase_III_dom"/>
</dbReference>
<dbReference type="SUPFAM" id="SSF69065">
    <property type="entry name" value="RNase III domain-like"/>
    <property type="match status" value="1"/>
</dbReference>
<sequence length="447" mass="50029">MQSLFSNLKRKHSLDGGSPDERDSKHTKRENRHSYGSSSSRSIDRLSQNFTPSLDISDRKSKSSSSQKIANLLSALDNVLEEDGLDDVMSMVDDETVSRCLDLRKHLSKHKSKIDATSINTPPTLQPPPKKSHDDFWNLPKTMSPFSLTPWKSSQIPLILPPLPEVLDPTLEASAFVHVACGSGKLSDLSYERLEWVGDAYVYLISTLLISQTFPSKDPGKCSQMRERLVKNVTLAGYSHQYGFDKRAKLPDYLRNSSKEQDRIKVMGDIFESYVAAVVLSDPADGVRRVSEWLKDIWGMTLAKDILHEERSGLRLDSPLWRLRGKAEPVQPIVGTSQTEPLNAKLQLQKLLGAKGVLITYRDAAPEKKDPNNKLPLFTVGVYLTGWGEKDKMLASGRANGKKDAGMKAAEMALANKKLMKMYTDKKKVFEEQMELERAALEKHGGM</sequence>
<organism evidence="4 5">
    <name type="scientific">Hyaloscypha hepaticicola</name>
    <dbReference type="NCBI Taxonomy" id="2082293"/>
    <lineage>
        <taxon>Eukaryota</taxon>
        <taxon>Fungi</taxon>
        <taxon>Dikarya</taxon>
        <taxon>Ascomycota</taxon>
        <taxon>Pezizomycotina</taxon>
        <taxon>Leotiomycetes</taxon>
        <taxon>Helotiales</taxon>
        <taxon>Hyaloscyphaceae</taxon>
        <taxon>Hyaloscypha</taxon>
    </lineage>
</organism>
<feature type="compositionally biased region" description="Low complexity" evidence="2">
    <location>
        <begin position="34"/>
        <end position="47"/>
    </location>
</feature>
<gene>
    <name evidence="4" type="ORF">NA56DRAFT_651331</name>
</gene>
<feature type="domain" description="RNase III" evidence="3">
    <location>
        <begin position="175"/>
        <end position="283"/>
    </location>
</feature>
<feature type="region of interest" description="Disordered" evidence="2">
    <location>
        <begin position="112"/>
        <end position="132"/>
    </location>
</feature>
<dbReference type="InterPro" id="IPR036389">
    <property type="entry name" value="RNase_III_sf"/>
</dbReference>
<dbReference type="Gene3D" id="1.10.1520.10">
    <property type="entry name" value="Ribonuclease III domain"/>
    <property type="match status" value="1"/>
</dbReference>
<dbReference type="EMBL" id="KZ613526">
    <property type="protein sequence ID" value="PMD13863.1"/>
    <property type="molecule type" value="Genomic_DNA"/>
</dbReference>
<keyword evidence="5" id="KW-1185">Reference proteome</keyword>
<accession>A0A2J6PIK9</accession>
<dbReference type="GO" id="GO:0003723">
    <property type="term" value="F:RNA binding"/>
    <property type="evidence" value="ECO:0007669"/>
    <property type="project" value="UniProtKB-KW"/>
</dbReference>
<protein>
    <submittedName>
        <fullName evidence="4">Ribonuclease III</fullName>
    </submittedName>
</protein>
<reference evidence="4 5" key="1">
    <citation type="submission" date="2016-05" db="EMBL/GenBank/DDBJ databases">
        <title>A degradative enzymes factory behind the ericoid mycorrhizal symbiosis.</title>
        <authorList>
            <consortium name="DOE Joint Genome Institute"/>
            <person name="Martino E."/>
            <person name="Morin E."/>
            <person name="Grelet G."/>
            <person name="Kuo A."/>
            <person name="Kohler A."/>
            <person name="Daghino S."/>
            <person name="Barry K."/>
            <person name="Choi C."/>
            <person name="Cichocki N."/>
            <person name="Clum A."/>
            <person name="Copeland A."/>
            <person name="Hainaut M."/>
            <person name="Haridas S."/>
            <person name="Labutti K."/>
            <person name="Lindquist E."/>
            <person name="Lipzen A."/>
            <person name="Khouja H.-R."/>
            <person name="Murat C."/>
            <person name="Ohm R."/>
            <person name="Olson A."/>
            <person name="Spatafora J."/>
            <person name="Veneault-Fourrey C."/>
            <person name="Henrissat B."/>
            <person name="Grigoriev I."/>
            <person name="Martin F."/>
            <person name="Perotto S."/>
        </authorList>
    </citation>
    <scope>NUCLEOTIDE SEQUENCE [LARGE SCALE GENOMIC DNA]</scope>
    <source>
        <strain evidence="4 5">UAMH 7357</strain>
    </source>
</reference>
<feature type="region of interest" description="Disordered" evidence="2">
    <location>
        <begin position="1"/>
        <end position="66"/>
    </location>
</feature>
<dbReference type="STRING" id="1745343.A0A2J6PIK9"/>
<dbReference type="PROSITE" id="PS00517">
    <property type="entry name" value="RNASE_3_1"/>
    <property type="match status" value="1"/>
</dbReference>
<dbReference type="PANTHER" id="PTHR11207:SF0">
    <property type="entry name" value="RIBONUCLEASE 3"/>
    <property type="match status" value="1"/>
</dbReference>
<dbReference type="PROSITE" id="PS50142">
    <property type="entry name" value="RNASE_3_2"/>
    <property type="match status" value="1"/>
</dbReference>
<dbReference type="Proteomes" id="UP000235672">
    <property type="component" value="Unassembled WGS sequence"/>
</dbReference>
<dbReference type="GO" id="GO:0004525">
    <property type="term" value="F:ribonuclease III activity"/>
    <property type="evidence" value="ECO:0007669"/>
    <property type="project" value="InterPro"/>
</dbReference>
<evidence type="ECO:0000259" key="3">
    <source>
        <dbReference type="PROSITE" id="PS50142"/>
    </source>
</evidence>
<dbReference type="Gene3D" id="3.30.160.20">
    <property type="match status" value="1"/>
</dbReference>
<dbReference type="CDD" id="cd00593">
    <property type="entry name" value="RIBOc"/>
    <property type="match status" value="1"/>
</dbReference>
<name>A0A2J6PIK9_9HELO</name>
<dbReference type="GO" id="GO:0005654">
    <property type="term" value="C:nucleoplasm"/>
    <property type="evidence" value="ECO:0007669"/>
    <property type="project" value="TreeGrafter"/>
</dbReference>
<dbReference type="AlphaFoldDB" id="A0A2J6PIK9"/>
<dbReference type="GO" id="GO:0006369">
    <property type="term" value="P:termination of RNA polymerase II transcription"/>
    <property type="evidence" value="ECO:0007669"/>
    <property type="project" value="TreeGrafter"/>
</dbReference>
<proteinExistence type="predicted"/>
<dbReference type="GO" id="GO:0034475">
    <property type="term" value="P:U4 snRNA 3'-end processing"/>
    <property type="evidence" value="ECO:0007669"/>
    <property type="project" value="TreeGrafter"/>
</dbReference>
<dbReference type="SUPFAM" id="SSF54768">
    <property type="entry name" value="dsRNA-binding domain-like"/>
    <property type="match status" value="1"/>
</dbReference>
<evidence type="ECO:0000313" key="4">
    <source>
        <dbReference type="EMBL" id="PMD13863.1"/>
    </source>
</evidence>
<keyword evidence="1" id="KW-0694">RNA-binding</keyword>
<dbReference type="OrthoDB" id="2392202at2759"/>
<evidence type="ECO:0000256" key="2">
    <source>
        <dbReference type="SAM" id="MobiDB-lite"/>
    </source>
</evidence>
<dbReference type="SMART" id="SM00535">
    <property type="entry name" value="RIBOc"/>
    <property type="match status" value="1"/>
</dbReference>